<evidence type="ECO:0000256" key="6">
    <source>
        <dbReference type="ARBA" id="ARBA00022692"/>
    </source>
</evidence>
<evidence type="ECO:0000256" key="4">
    <source>
        <dbReference type="ARBA" id="ARBA00022597"/>
    </source>
</evidence>
<dbReference type="OrthoDB" id="9815089at2"/>
<comment type="subcellular location">
    <subcellularLocation>
        <location evidence="1">Cell membrane</location>
        <topology evidence="1">Multi-pass membrane protein</topology>
    </subcellularLocation>
</comment>
<keyword evidence="4" id="KW-0762">Sugar transport</keyword>
<reference evidence="10 11" key="1">
    <citation type="journal article" date="2012" name="BMC Genomics">
        <title>Comparative genomics of Brachyspira pilosicoli strains: genome rearrangements, reductions and correlation of genetic compliment with phenotypic diversity.</title>
        <authorList>
            <person name="Mappley L.J."/>
            <person name="Black M.L."/>
            <person name="Abuoun M."/>
            <person name="Darby A.C."/>
            <person name="Woodward M.J."/>
            <person name="Parkhill J."/>
            <person name="Turner A.K."/>
            <person name="Bellgard M.I."/>
            <person name="La T."/>
            <person name="Phillips N.D."/>
            <person name="La Ragione R.M."/>
            <person name="Hampson D.J."/>
        </authorList>
    </citation>
    <scope>NUCLEOTIDE SEQUENCE [LARGE SCALE GENOMIC DNA]</scope>
    <source>
        <strain evidence="10">WesB</strain>
    </source>
</reference>
<dbReference type="InterPro" id="IPR050303">
    <property type="entry name" value="GatZ_KbaZ_carbometab"/>
</dbReference>
<evidence type="ECO:0000256" key="7">
    <source>
        <dbReference type="ARBA" id="ARBA00022989"/>
    </source>
</evidence>
<dbReference type="HOGENOM" id="CLU_069101_2_1_12"/>
<dbReference type="GO" id="GO:0009401">
    <property type="term" value="P:phosphoenolpyruvate-dependent sugar phosphotransferase system"/>
    <property type="evidence" value="ECO:0007669"/>
    <property type="project" value="UniProtKB-KW"/>
</dbReference>
<protein>
    <submittedName>
        <fullName evidence="10">PTS system sorbose-specific iic component</fullName>
    </submittedName>
</protein>
<feature type="transmembrane region" description="Helical" evidence="9">
    <location>
        <begin position="210"/>
        <end position="241"/>
    </location>
</feature>
<dbReference type="PATRIC" id="fig|1161918.5.peg.576"/>
<evidence type="ECO:0000256" key="9">
    <source>
        <dbReference type="SAM" id="Phobius"/>
    </source>
</evidence>
<evidence type="ECO:0000256" key="8">
    <source>
        <dbReference type="ARBA" id="ARBA00023136"/>
    </source>
</evidence>
<evidence type="ECO:0000313" key="10">
    <source>
        <dbReference type="EMBL" id="CCG56738.1"/>
    </source>
</evidence>
<dbReference type="RefSeq" id="WP_014933055.1">
    <property type="nucleotide sequence ID" value="NC_018604.1"/>
</dbReference>
<feature type="transmembrane region" description="Helical" evidence="9">
    <location>
        <begin position="141"/>
        <end position="163"/>
    </location>
</feature>
<evidence type="ECO:0000256" key="3">
    <source>
        <dbReference type="ARBA" id="ARBA00022475"/>
    </source>
</evidence>
<keyword evidence="6 9" id="KW-0812">Transmembrane</keyword>
<gene>
    <name evidence="10" type="ORF">WESB_1270</name>
</gene>
<dbReference type="PANTHER" id="PTHR32502">
    <property type="entry name" value="N-ACETYLGALACTOSAMINE PERMEASE II COMPONENT-RELATED"/>
    <property type="match status" value="1"/>
</dbReference>
<dbReference type="PANTHER" id="PTHR32502:SF8">
    <property type="entry name" value="N-ACETYLGALACTOSAMINE PERMEASE IIC COMPONENT 1"/>
    <property type="match status" value="1"/>
</dbReference>
<keyword evidence="7 9" id="KW-1133">Transmembrane helix</keyword>
<feature type="transmembrane region" description="Helical" evidence="9">
    <location>
        <begin position="178"/>
        <end position="198"/>
    </location>
</feature>
<evidence type="ECO:0000256" key="5">
    <source>
        <dbReference type="ARBA" id="ARBA00022683"/>
    </source>
</evidence>
<dbReference type="GO" id="GO:0005886">
    <property type="term" value="C:plasma membrane"/>
    <property type="evidence" value="ECO:0007669"/>
    <property type="project" value="UniProtKB-SubCell"/>
</dbReference>
<dbReference type="Pfam" id="PF03609">
    <property type="entry name" value="EII-Sor"/>
    <property type="match status" value="1"/>
</dbReference>
<dbReference type="Proteomes" id="UP000003759">
    <property type="component" value="Chromosome"/>
</dbReference>
<feature type="transmembrane region" description="Helical" evidence="9">
    <location>
        <begin position="97"/>
        <end position="120"/>
    </location>
</feature>
<dbReference type="EMBL" id="HE793032">
    <property type="protein sequence ID" value="CCG56738.1"/>
    <property type="molecule type" value="Genomic_DNA"/>
</dbReference>
<evidence type="ECO:0000313" key="11">
    <source>
        <dbReference type="Proteomes" id="UP000003759"/>
    </source>
</evidence>
<dbReference type="KEGG" id="bpw:WESB_1270"/>
<dbReference type="AlphaFoldDB" id="K0JFP1"/>
<keyword evidence="3" id="KW-1003">Cell membrane</keyword>
<evidence type="ECO:0000256" key="2">
    <source>
        <dbReference type="ARBA" id="ARBA00022448"/>
    </source>
</evidence>
<accession>K0JFP1</accession>
<evidence type="ECO:0000256" key="1">
    <source>
        <dbReference type="ARBA" id="ARBA00004651"/>
    </source>
</evidence>
<keyword evidence="8 9" id="KW-0472">Membrane</keyword>
<dbReference type="PROSITE" id="PS51106">
    <property type="entry name" value="PTS_EIIC_TYPE_4"/>
    <property type="match status" value="1"/>
</dbReference>
<proteinExistence type="predicted"/>
<organism evidence="10 11">
    <name type="scientific">Brachyspira pilosicoli WesB</name>
    <dbReference type="NCBI Taxonomy" id="1161918"/>
    <lineage>
        <taxon>Bacteria</taxon>
        <taxon>Pseudomonadati</taxon>
        <taxon>Spirochaetota</taxon>
        <taxon>Spirochaetia</taxon>
        <taxon>Brachyspirales</taxon>
        <taxon>Brachyspiraceae</taxon>
        <taxon>Brachyspira</taxon>
    </lineage>
</organism>
<keyword evidence="2" id="KW-0813">Transport</keyword>
<name>K0JFP1_BRAPL</name>
<dbReference type="InterPro" id="IPR004700">
    <property type="entry name" value="PTS_IIC_man"/>
</dbReference>
<keyword evidence="5" id="KW-0598">Phosphotransferase system</keyword>
<sequence>MSLLTQAILVALFVTICFIDAHTLQTHIFRPIFVGPVVGLIMGDMNTGLVVGATVELMFLAVIFVGTALPPNVTISTALAASFAVLGGGGTELAVATALPVAIIGQIVEIAQNTVINVFFMHRVDAAIERHDVKGIVINNTILPMLMNIVLYGIPTFLAIYYGADYVKGIIDAIPDKIISGFAAGGGLIGGVGFALLLKSIKSKQFWPFFFIGFFFSSYMKVNLIGIGLIAIICVSLYYYFAIEKKA</sequence>
<feature type="transmembrane region" description="Helical" evidence="9">
    <location>
        <begin position="73"/>
        <end position="91"/>
    </location>
</feature>